<dbReference type="GO" id="GO:0019677">
    <property type="term" value="P:NAD+ catabolic process"/>
    <property type="evidence" value="ECO:0007669"/>
    <property type="project" value="TreeGrafter"/>
</dbReference>
<keyword evidence="2" id="KW-0479">Metal-binding</keyword>
<dbReference type="eggNOG" id="COG2816">
    <property type="taxonomic scope" value="Bacteria"/>
</dbReference>
<dbReference type="PANTHER" id="PTHR42904">
    <property type="entry name" value="NUDIX HYDROLASE, NUDC SUBFAMILY"/>
    <property type="match status" value="1"/>
</dbReference>
<proteinExistence type="predicted"/>
<accession>F0P0R7</accession>
<dbReference type="InterPro" id="IPR000086">
    <property type="entry name" value="NUDIX_hydrolase_dom"/>
</dbReference>
<dbReference type="Proteomes" id="UP000008641">
    <property type="component" value="Chromosome"/>
</dbReference>
<evidence type="ECO:0000256" key="4">
    <source>
        <dbReference type="ARBA" id="ARBA00022842"/>
    </source>
</evidence>
<dbReference type="STRING" id="865938.Weevi_0767"/>
<dbReference type="PROSITE" id="PS51462">
    <property type="entry name" value="NUDIX"/>
    <property type="match status" value="1"/>
</dbReference>
<dbReference type="CDD" id="cd04681">
    <property type="entry name" value="NUDIX_Hydrolase"/>
    <property type="match status" value="1"/>
</dbReference>
<feature type="domain" description="Nudix hydrolase" evidence="5">
    <location>
        <begin position="35"/>
        <end position="168"/>
    </location>
</feature>
<dbReference type="Gene3D" id="3.90.79.10">
    <property type="entry name" value="Nucleoside Triphosphate Pyrophosphohydrolase"/>
    <property type="match status" value="1"/>
</dbReference>
<dbReference type="SUPFAM" id="SSF55811">
    <property type="entry name" value="Nudix"/>
    <property type="match status" value="1"/>
</dbReference>
<comment type="cofactor">
    <cofactor evidence="1">
        <name>Mg(2+)</name>
        <dbReference type="ChEBI" id="CHEBI:18420"/>
    </cofactor>
</comment>
<keyword evidence="3 6" id="KW-0378">Hydrolase</keyword>
<dbReference type="EMBL" id="CP002455">
    <property type="protein sequence ID" value="ADX67481.1"/>
    <property type="molecule type" value="Genomic_DNA"/>
</dbReference>
<dbReference type="GO" id="GO:0005829">
    <property type="term" value="C:cytosol"/>
    <property type="evidence" value="ECO:0007669"/>
    <property type="project" value="TreeGrafter"/>
</dbReference>
<dbReference type="KEGG" id="wvi:Weevi_0767"/>
<dbReference type="AlphaFoldDB" id="F0P0R7"/>
<evidence type="ECO:0000259" key="5">
    <source>
        <dbReference type="PROSITE" id="PS51462"/>
    </source>
</evidence>
<keyword evidence="7" id="KW-1185">Reference proteome</keyword>
<evidence type="ECO:0000256" key="1">
    <source>
        <dbReference type="ARBA" id="ARBA00001946"/>
    </source>
</evidence>
<dbReference type="InterPro" id="IPR020084">
    <property type="entry name" value="NUDIX_hydrolase_CS"/>
</dbReference>
<keyword evidence="4" id="KW-0460">Magnesium</keyword>
<dbReference type="HOGENOM" id="CLU_037162_15_0_10"/>
<name>F0P0R7_WEEVC</name>
<protein>
    <submittedName>
        <fullName evidence="6">NUDIX hydrolase</fullName>
    </submittedName>
</protein>
<dbReference type="OrthoDB" id="9786141at2"/>
<reference evidence="6 7" key="1">
    <citation type="journal article" date="2011" name="Stand. Genomic Sci.">
        <title>Complete genome sequence of Weeksella virosa type strain (9751).</title>
        <authorList>
            <person name="Lang E."/>
            <person name="Teshima H."/>
            <person name="Lucas S."/>
            <person name="Lapidus A."/>
            <person name="Hammon N."/>
            <person name="Deshpande S."/>
            <person name="Nolan M."/>
            <person name="Cheng J.F."/>
            <person name="Pitluck S."/>
            <person name="Liolios K."/>
            <person name="Pagani I."/>
            <person name="Mikhailova N."/>
            <person name="Ivanova N."/>
            <person name="Mavromatis K."/>
            <person name="Pati A."/>
            <person name="Tapia R."/>
            <person name="Han C."/>
            <person name="Goodwin L."/>
            <person name="Chen A."/>
            <person name="Palaniappan K."/>
            <person name="Land M."/>
            <person name="Hauser L."/>
            <person name="Chang Y.J."/>
            <person name="Jeffries C.D."/>
            <person name="Brambilla E.M."/>
            <person name="Kopitz M."/>
            <person name="Rohde M."/>
            <person name="Goker M."/>
            <person name="Tindall B.J."/>
            <person name="Detter J.C."/>
            <person name="Woyke T."/>
            <person name="Bristow J."/>
            <person name="Eisen J.A."/>
            <person name="Markowitz V."/>
            <person name="Hugenholtz P."/>
            <person name="Klenk H.P."/>
            <person name="Kyrpides N.C."/>
        </authorList>
    </citation>
    <scope>NUCLEOTIDE SEQUENCE [LARGE SCALE GENOMIC DNA]</scope>
    <source>
        <strain evidence="7">ATCC 43766 / DSM 16922 / JCM 21250 / NBRC 16016 / NCTC 11634 / CL345/78</strain>
    </source>
</reference>
<dbReference type="PANTHER" id="PTHR42904:SF12">
    <property type="entry name" value="ADP-RIBOSE PYROPHOSPHATASE-RELATED"/>
    <property type="match status" value="1"/>
</dbReference>
<dbReference type="GO" id="GO:0046872">
    <property type="term" value="F:metal ion binding"/>
    <property type="evidence" value="ECO:0007669"/>
    <property type="project" value="UniProtKB-KW"/>
</dbReference>
<dbReference type="GO" id="GO:0035529">
    <property type="term" value="F:NADH pyrophosphatase activity"/>
    <property type="evidence" value="ECO:0007669"/>
    <property type="project" value="TreeGrafter"/>
</dbReference>
<evidence type="ECO:0000313" key="6">
    <source>
        <dbReference type="EMBL" id="ADX67481.1"/>
    </source>
</evidence>
<organism evidence="6 7">
    <name type="scientific">Weeksella virosa (strain ATCC 43766 / DSM 16922 / JCM 21250 / CCUG 30538 / CDC 9751 / IAM 14551 / NBRC 16016 / NCTC 11634 / CL345/78)</name>
    <dbReference type="NCBI Taxonomy" id="865938"/>
    <lineage>
        <taxon>Bacteria</taxon>
        <taxon>Pseudomonadati</taxon>
        <taxon>Bacteroidota</taxon>
        <taxon>Flavobacteriia</taxon>
        <taxon>Flavobacteriales</taxon>
        <taxon>Weeksellaceae</taxon>
        <taxon>Weeksella</taxon>
    </lineage>
</organism>
<evidence type="ECO:0000256" key="3">
    <source>
        <dbReference type="ARBA" id="ARBA00022801"/>
    </source>
</evidence>
<dbReference type="Pfam" id="PF00293">
    <property type="entry name" value="NUDIX"/>
    <property type="match status" value="1"/>
</dbReference>
<dbReference type="GO" id="GO:0006742">
    <property type="term" value="P:NADP+ catabolic process"/>
    <property type="evidence" value="ECO:0007669"/>
    <property type="project" value="TreeGrafter"/>
</dbReference>
<evidence type="ECO:0000256" key="2">
    <source>
        <dbReference type="ARBA" id="ARBA00022723"/>
    </source>
</evidence>
<dbReference type="InterPro" id="IPR015797">
    <property type="entry name" value="NUDIX_hydrolase-like_dom_sf"/>
</dbReference>
<dbReference type="PROSITE" id="PS00893">
    <property type="entry name" value="NUDIX_BOX"/>
    <property type="match status" value="1"/>
</dbReference>
<gene>
    <name evidence="6" type="ordered locus">Weevi_0767</name>
</gene>
<reference evidence="7" key="2">
    <citation type="journal article" date="2011" name="Stand. Genomic Sci.">
        <title>Complete genome sequence of Weeksella virosa type strain (9751T).</title>
        <authorList>
            <person name="Lang E."/>
            <person name="Teshima H."/>
            <person name="Lucas S."/>
            <person name="Lapidus A."/>
            <person name="Hammon N."/>
            <person name="Deshpande S."/>
            <person name="Nolan M."/>
            <person name="Cheng J."/>
            <person name="Pitluck S."/>
            <person name="Liolios K."/>
            <person name="Pagani I."/>
            <person name="Mikhailova N."/>
            <person name="Ivanova N."/>
            <person name="Mavromatis K."/>
            <person name="Pati A."/>
            <person name="Tapia R."/>
            <person name="Han C."/>
            <person name="Goodwin L."/>
            <person name="Chen A."/>
            <person name="Palaniappan K."/>
            <person name="Land M."/>
            <person name="Hauser L."/>
            <person name="Chang Y."/>
            <person name="Jeffries C."/>
            <person name="Brambilla E."/>
            <person name="Kopitz M."/>
            <person name="Rohde M."/>
            <person name="Goker M."/>
            <person name="Tindall B."/>
            <person name="Detter J."/>
            <person name="Woyke T."/>
            <person name="Bristow J."/>
            <person name="Eisen J."/>
            <person name="Markowitz V."/>
            <person name="Hugenholtz P."/>
            <person name="Klenk H."/>
            <person name="Kyrpides N."/>
        </authorList>
    </citation>
    <scope>NUCLEOTIDE SEQUENCE [LARGE SCALE GENOMIC DNA]</scope>
    <source>
        <strain evidence="7">ATCC 43766 / DSM 16922 / JCM 21250 / NBRC 16016 / NCTC 11634 / CL345/78</strain>
    </source>
</reference>
<evidence type="ECO:0000313" key="7">
    <source>
        <dbReference type="Proteomes" id="UP000008641"/>
    </source>
</evidence>
<dbReference type="InterPro" id="IPR050241">
    <property type="entry name" value="NAD-cap_RNA_hydrolase_NudC"/>
</dbReference>
<dbReference type="RefSeq" id="WP_013597872.1">
    <property type="nucleotide sequence ID" value="NC_015144.1"/>
</dbReference>
<sequence length="173" mass="20291">MQKQFNYCPHCGASSIEIYDYHRLHCSQCDFVYFHNVATATAIIIRRGNELLFCVRNKEPMLGKLDLPGGFVDPKESAEEGAQRELKEELNLDIPVENLRYYRSQPNKYLYKDVEYRTCDLAFIANFPENAALNLEDNEIQSIRWIAMQDVNLQEIGFESLRRIVQQYIEENK</sequence>